<dbReference type="PATRIC" id="fig|1441095.3.peg.2250"/>
<evidence type="ECO:0000313" key="2">
    <source>
        <dbReference type="EMBL" id="ALC81930.1"/>
    </source>
</evidence>
<reference evidence="3" key="1">
    <citation type="submission" date="2015-08" db="EMBL/GenBank/DDBJ databases">
        <title>Genome sequencing project for genomic taxonomy and phylogenomics of Bacillus-like bacteria.</title>
        <authorList>
            <person name="Liu B."/>
            <person name="Wang J."/>
            <person name="Zhu Y."/>
            <person name="Liu G."/>
            <person name="Chen Q."/>
            <person name="Chen Z."/>
            <person name="Lan J."/>
            <person name="Che J."/>
            <person name="Ge C."/>
            <person name="Shi H."/>
            <person name="Pan Z."/>
            <person name="Liu X."/>
        </authorList>
    </citation>
    <scope>NUCLEOTIDE SEQUENCE [LARGE SCALE GENOMIC DNA]</scope>
    <source>
        <strain evidence="3">FJAT-4402</strain>
    </source>
</reference>
<feature type="domain" description="DUF4937" evidence="1">
    <location>
        <begin position="2"/>
        <end position="90"/>
    </location>
</feature>
<dbReference type="OrthoDB" id="2627153at2"/>
<keyword evidence="3" id="KW-1185">Reference proteome</keyword>
<dbReference type="InterPro" id="IPR011008">
    <property type="entry name" value="Dimeric_a/b-barrel"/>
</dbReference>
<dbReference type="Proteomes" id="UP000067625">
    <property type="component" value="Chromosome"/>
</dbReference>
<protein>
    <recommendedName>
        <fullName evidence="1">DUF4937 domain-containing protein</fullName>
    </recommendedName>
</protein>
<dbReference type="STRING" id="1441095.AM592_10180"/>
<dbReference type="EMBL" id="CP012600">
    <property type="protein sequence ID" value="ALC81930.1"/>
    <property type="molecule type" value="Genomic_DNA"/>
</dbReference>
<reference evidence="2 3" key="2">
    <citation type="journal article" date="2016" name="Int. J. Syst. Evol. Microbiol.">
        <title>Bacillus gobiensis sp. nov., isolated from a soil sample.</title>
        <authorList>
            <person name="Liu B."/>
            <person name="Liu G.H."/>
            <person name="Cetin S."/>
            <person name="Schumann P."/>
            <person name="Pan Z.Z."/>
            <person name="Chen Q.Q."/>
        </authorList>
    </citation>
    <scope>NUCLEOTIDE SEQUENCE [LARGE SCALE GENOMIC DNA]</scope>
    <source>
        <strain evidence="2 3">FJAT-4402</strain>
    </source>
</reference>
<proteinExistence type="predicted"/>
<sequence length="215" mass="25229">MIIKKISCKVTENQKEIFYEHQKQWKSLSKGKGFLGQIGGWSIEQPLTACIYSFWENQTDYQKFMEEQHDQIFVNLGQESTYESLDVSLYQEELRIPGSVDSIVNVLKISNYMRVALTQVKEHRINHFIDMQKNVWNIGMQKSEGMLGGIFACSQKQKNDFLVLTGWKNEVYHQNYTEQNFPELLKVAKPKNDLLELTGEQFKIEEAWRVCPIYN</sequence>
<dbReference type="AlphaFoldDB" id="A0A0M4FUA5"/>
<accession>A0A0M4FUA5</accession>
<dbReference type="Pfam" id="PF16291">
    <property type="entry name" value="DUF4937"/>
    <property type="match status" value="1"/>
</dbReference>
<organism evidence="2 3">
    <name type="scientific">Bacillus gobiensis</name>
    <dbReference type="NCBI Taxonomy" id="1441095"/>
    <lineage>
        <taxon>Bacteria</taxon>
        <taxon>Bacillati</taxon>
        <taxon>Bacillota</taxon>
        <taxon>Bacilli</taxon>
        <taxon>Bacillales</taxon>
        <taxon>Bacillaceae</taxon>
        <taxon>Bacillus</taxon>
    </lineage>
</organism>
<evidence type="ECO:0000259" key="1">
    <source>
        <dbReference type="Pfam" id="PF16291"/>
    </source>
</evidence>
<dbReference type="SUPFAM" id="SSF54909">
    <property type="entry name" value="Dimeric alpha+beta barrel"/>
    <property type="match status" value="2"/>
</dbReference>
<name>A0A0M4FUA5_9BACI</name>
<dbReference type="RefSeq" id="WP_053603709.1">
    <property type="nucleotide sequence ID" value="NZ_CP012600.1"/>
</dbReference>
<evidence type="ECO:0000313" key="3">
    <source>
        <dbReference type="Proteomes" id="UP000067625"/>
    </source>
</evidence>
<dbReference type="InterPro" id="IPR032555">
    <property type="entry name" value="DUF4937"/>
</dbReference>
<gene>
    <name evidence="2" type="ORF">AM592_10180</name>
</gene>
<dbReference type="Gene3D" id="3.30.70.100">
    <property type="match status" value="1"/>
</dbReference>